<dbReference type="CDD" id="cd00082">
    <property type="entry name" value="HisKA"/>
    <property type="match status" value="1"/>
</dbReference>
<evidence type="ECO:0000256" key="3">
    <source>
        <dbReference type="ARBA" id="ARBA00012438"/>
    </source>
</evidence>
<dbReference type="Pfam" id="PF05227">
    <property type="entry name" value="CHASE3"/>
    <property type="match status" value="1"/>
</dbReference>
<dbReference type="OrthoDB" id="9759607at2"/>
<dbReference type="Gene3D" id="3.30.565.10">
    <property type="entry name" value="Histidine kinase-like ATPase, C-terminal domain"/>
    <property type="match status" value="1"/>
</dbReference>
<dbReference type="EC" id="2.7.13.3" evidence="3"/>
<dbReference type="Proteomes" id="UP000236569">
    <property type="component" value="Unassembled WGS sequence"/>
</dbReference>
<dbReference type="SMART" id="SM00388">
    <property type="entry name" value="HisKA"/>
    <property type="match status" value="1"/>
</dbReference>
<evidence type="ECO:0000256" key="7">
    <source>
        <dbReference type="SAM" id="MobiDB-lite"/>
    </source>
</evidence>
<dbReference type="EMBL" id="BFAG01000008">
    <property type="protein sequence ID" value="GBF06234.1"/>
    <property type="molecule type" value="Genomic_DNA"/>
</dbReference>
<keyword evidence="5" id="KW-0808">Transferase</keyword>
<sequence length="527" mass="57191">MSAALSPPLPGPLGAPPGTTTIAAFILRAFLFPLLLLGAVAVAVAAGVEQSARSAAQVTAAQARLTLIQAAARDVSDLENGQRGFVITGNPAFLQPYRQGGVNLERHLRELEARVGTDPGRGDLARVRTLTQSWYAQAARPEIAARRISLESAAALVSGGVGKRTLEEVREVLAHMQAGENLRLRAALENSTAVLHRVRLFTVAGLLASGGLLVFAALRVARTLSRTTRQLTEEARHIAAGDYSARLPRTPLRELGELSLQFHRMAEAVQQREEALRGATRALTASNADLARSNRELEQFAYVASHDLQEPLRTIASYTELLARRYGGQLDERADQYIHFTISAAQRLKALIQDLLAYSRVRQAQHTSREVNTAELVGTLVQDLAAKIGNAGARVEIGDLPTLRASPELLHHVFLNLLTNAVKFRAPDRPPHVRVWAERGPGEWRFHIRDNGIGIEEQYFERIFGVFQRLHPMDEYPGSGIGLALARTAAERQGGTITVQSTPGEGSTFTLTLPDTPPPGAQEAPQS</sequence>
<dbReference type="PANTHER" id="PTHR43304:SF1">
    <property type="entry name" value="PAC DOMAIN-CONTAINING PROTEIN"/>
    <property type="match status" value="1"/>
</dbReference>
<dbReference type="InterPro" id="IPR003660">
    <property type="entry name" value="HAMP_dom"/>
</dbReference>
<evidence type="ECO:0000313" key="11">
    <source>
        <dbReference type="EMBL" id="GBF06234.1"/>
    </source>
</evidence>
<dbReference type="SMART" id="SM00304">
    <property type="entry name" value="HAMP"/>
    <property type="match status" value="1"/>
</dbReference>
<dbReference type="Gene3D" id="1.10.287.130">
    <property type="match status" value="1"/>
</dbReference>
<evidence type="ECO:0000259" key="9">
    <source>
        <dbReference type="PROSITE" id="PS50109"/>
    </source>
</evidence>
<dbReference type="PROSITE" id="PS50109">
    <property type="entry name" value="HIS_KIN"/>
    <property type="match status" value="1"/>
</dbReference>
<dbReference type="AlphaFoldDB" id="A0A2I9CW69"/>
<evidence type="ECO:0000256" key="2">
    <source>
        <dbReference type="ARBA" id="ARBA00004370"/>
    </source>
</evidence>
<feature type="transmembrane region" description="Helical" evidence="8">
    <location>
        <begin position="20"/>
        <end position="48"/>
    </location>
</feature>
<protein>
    <recommendedName>
        <fullName evidence="3">histidine kinase</fullName>
        <ecNumber evidence="3">2.7.13.3</ecNumber>
    </recommendedName>
</protein>
<dbReference type="Pfam" id="PF00672">
    <property type="entry name" value="HAMP"/>
    <property type="match status" value="1"/>
</dbReference>
<dbReference type="InterPro" id="IPR052162">
    <property type="entry name" value="Sensor_kinase/Photoreceptor"/>
</dbReference>
<gene>
    <name evidence="11" type="ORF">DAERI_080025</name>
</gene>
<comment type="caution">
    <text evidence="11">The sequence shown here is derived from an EMBL/GenBank/DDBJ whole genome shotgun (WGS) entry which is preliminary data.</text>
</comment>
<keyword evidence="12" id="KW-1185">Reference proteome</keyword>
<feature type="region of interest" description="Disordered" evidence="7">
    <location>
        <begin position="499"/>
        <end position="527"/>
    </location>
</feature>
<dbReference type="SMART" id="SM00387">
    <property type="entry name" value="HATPase_c"/>
    <property type="match status" value="1"/>
</dbReference>
<evidence type="ECO:0000259" key="10">
    <source>
        <dbReference type="PROSITE" id="PS50885"/>
    </source>
</evidence>
<dbReference type="RefSeq" id="WP_103129625.1">
    <property type="nucleotide sequence ID" value="NZ_BFAG01000008.1"/>
</dbReference>
<dbReference type="SUPFAM" id="SSF47384">
    <property type="entry name" value="Homodimeric domain of signal transducing histidine kinase"/>
    <property type="match status" value="1"/>
</dbReference>
<evidence type="ECO:0000256" key="5">
    <source>
        <dbReference type="ARBA" id="ARBA00022679"/>
    </source>
</evidence>
<dbReference type="PROSITE" id="PS50885">
    <property type="entry name" value="HAMP"/>
    <property type="match status" value="1"/>
</dbReference>
<dbReference type="InterPro" id="IPR036890">
    <property type="entry name" value="HATPase_C_sf"/>
</dbReference>
<keyword evidence="8" id="KW-0812">Transmembrane</keyword>
<dbReference type="Pfam" id="PF00512">
    <property type="entry name" value="HisKA"/>
    <property type="match status" value="1"/>
</dbReference>
<dbReference type="InterPro" id="IPR005467">
    <property type="entry name" value="His_kinase_dom"/>
</dbReference>
<keyword evidence="6 11" id="KW-0418">Kinase</keyword>
<dbReference type="Pfam" id="PF02518">
    <property type="entry name" value="HATPase_c"/>
    <property type="match status" value="1"/>
</dbReference>
<evidence type="ECO:0000256" key="8">
    <source>
        <dbReference type="SAM" id="Phobius"/>
    </source>
</evidence>
<keyword evidence="4" id="KW-0597">Phosphoprotein</keyword>
<dbReference type="CDD" id="cd06225">
    <property type="entry name" value="HAMP"/>
    <property type="match status" value="1"/>
</dbReference>
<name>A0A2I9CW69_9DEIO</name>
<organism evidence="11 12">
    <name type="scientific">Deinococcus aerius</name>
    <dbReference type="NCBI Taxonomy" id="200253"/>
    <lineage>
        <taxon>Bacteria</taxon>
        <taxon>Thermotogati</taxon>
        <taxon>Deinococcota</taxon>
        <taxon>Deinococci</taxon>
        <taxon>Deinococcales</taxon>
        <taxon>Deinococcaceae</taxon>
        <taxon>Deinococcus</taxon>
    </lineage>
</organism>
<dbReference type="Gene3D" id="6.10.340.10">
    <property type="match status" value="1"/>
</dbReference>
<keyword evidence="8" id="KW-0472">Membrane</keyword>
<dbReference type="GO" id="GO:0000155">
    <property type="term" value="F:phosphorelay sensor kinase activity"/>
    <property type="evidence" value="ECO:0007669"/>
    <property type="project" value="InterPro"/>
</dbReference>
<accession>A0A2I9CW69</accession>
<dbReference type="InterPro" id="IPR003594">
    <property type="entry name" value="HATPase_dom"/>
</dbReference>
<evidence type="ECO:0000313" key="12">
    <source>
        <dbReference type="Proteomes" id="UP000236569"/>
    </source>
</evidence>
<dbReference type="CDD" id="cd19410">
    <property type="entry name" value="HK9-like_sensor"/>
    <property type="match status" value="1"/>
</dbReference>
<feature type="domain" description="Histidine kinase" evidence="9">
    <location>
        <begin position="303"/>
        <end position="517"/>
    </location>
</feature>
<dbReference type="InterPro" id="IPR036097">
    <property type="entry name" value="HisK_dim/P_sf"/>
</dbReference>
<evidence type="ECO:0000256" key="4">
    <source>
        <dbReference type="ARBA" id="ARBA00022553"/>
    </source>
</evidence>
<dbReference type="SUPFAM" id="SSF55874">
    <property type="entry name" value="ATPase domain of HSP90 chaperone/DNA topoisomerase II/histidine kinase"/>
    <property type="match status" value="1"/>
</dbReference>
<evidence type="ECO:0000256" key="6">
    <source>
        <dbReference type="ARBA" id="ARBA00022777"/>
    </source>
</evidence>
<dbReference type="GO" id="GO:0016020">
    <property type="term" value="C:membrane"/>
    <property type="evidence" value="ECO:0007669"/>
    <property type="project" value="UniProtKB-SubCell"/>
</dbReference>
<feature type="transmembrane region" description="Helical" evidence="8">
    <location>
        <begin position="200"/>
        <end position="221"/>
    </location>
</feature>
<proteinExistence type="predicted"/>
<dbReference type="InterPro" id="IPR003661">
    <property type="entry name" value="HisK_dim/P_dom"/>
</dbReference>
<keyword evidence="8" id="KW-1133">Transmembrane helix</keyword>
<dbReference type="InterPro" id="IPR004358">
    <property type="entry name" value="Sig_transdc_His_kin-like_C"/>
</dbReference>
<evidence type="ECO:0000256" key="1">
    <source>
        <dbReference type="ARBA" id="ARBA00000085"/>
    </source>
</evidence>
<reference evidence="12" key="1">
    <citation type="submission" date="2018-01" db="EMBL/GenBank/DDBJ databases">
        <title>Draft Genome Sequence of the Radioresistant Bacterium Deinococcus aerius TR0125, Isolated from the Higher Atmosphere above Japan.</title>
        <authorList>
            <person name="Satoh K."/>
            <person name="Arai H."/>
            <person name="Sanzen T."/>
            <person name="Kawaguchi Y."/>
            <person name="Hayashi H."/>
            <person name="Yokobori S."/>
            <person name="Yamagishi A."/>
            <person name="Oono Y."/>
            <person name="Narumi I."/>
        </authorList>
    </citation>
    <scope>NUCLEOTIDE SEQUENCE [LARGE SCALE GENOMIC DNA]</scope>
    <source>
        <strain evidence="12">TR0125</strain>
    </source>
</reference>
<dbReference type="InterPro" id="IPR007891">
    <property type="entry name" value="CHASE3"/>
</dbReference>
<comment type="subcellular location">
    <subcellularLocation>
        <location evidence="2">Membrane</location>
    </subcellularLocation>
</comment>
<feature type="domain" description="HAMP" evidence="10">
    <location>
        <begin position="222"/>
        <end position="274"/>
    </location>
</feature>
<comment type="catalytic activity">
    <reaction evidence="1">
        <text>ATP + protein L-histidine = ADP + protein N-phospho-L-histidine.</text>
        <dbReference type="EC" id="2.7.13.3"/>
    </reaction>
</comment>
<dbReference type="PANTHER" id="PTHR43304">
    <property type="entry name" value="PHYTOCHROME-LIKE PROTEIN CPH1"/>
    <property type="match status" value="1"/>
</dbReference>
<dbReference type="PRINTS" id="PR00344">
    <property type="entry name" value="BCTRLSENSOR"/>
</dbReference>